<sequence>MATLNLKELNSIIELSSGGRARAGDNAGRHYRRRGATLEAITCIAVAGRSRHDSVAQRRKGFSQDGAMDRGIVSLPVAAHIKLC</sequence>
<dbReference type="EMBL" id="JACBFH010000001">
    <property type="protein sequence ID" value="NYY91829.1"/>
    <property type="molecule type" value="Genomic_DNA"/>
</dbReference>
<dbReference type="AlphaFoldDB" id="A0A7Z0QEB1"/>
<accession>A0A7Z0QEB1</accession>
<proteinExistence type="predicted"/>
<reference evidence="1" key="1">
    <citation type="submission" date="2020-06" db="EMBL/GenBank/DDBJ databases">
        <title>Whole Genome Sequence of Bradyrhizobium sp. Strain 323S2.</title>
        <authorList>
            <person name="Bromfield E.S.P."/>
        </authorList>
    </citation>
    <scope>NUCLEOTIDE SEQUENCE [LARGE SCALE GENOMIC DNA]</scope>
    <source>
        <strain evidence="1">323S2</strain>
    </source>
</reference>
<organism evidence="1">
    <name type="scientific">Bradyrhizobium barranii subsp. barranii</name>
    <dbReference type="NCBI Taxonomy" id="2823807"/>
    <lineage>
        <taxon>Bacteria</taxon>
        <taxon>Pseudomonadati</taxon>
        <taxon>Pseudomonadota</taxon>
        <taxon>Alphaproteobacteria</taxon>
        <taxon>Hyphomicrobiales</taxon>
        <taxon>Nitrobacteraceae</taxon>
        <taxon>Bradyrhizobium</taxon>
        <taxon>Bradyrhizobium barranii</taxon>
    </lineage>
</organism>
<name>A0A7Z0QEB1_9BRAD</name>
<comment type="caution">
    <text evidence="1">The sequence shown here is derived from an EMBL/GenBank/DDBJ whole genome shotgun (WGS) entry which is preliminary data.</text>
</comment>
<protein>
    <submittedName>
        <fullName evidence="1">Uncharacterized protein</fullName>
    </submittedName>
</protein>
<evidence type="ECO:0000313" key="1">
    <source>
        <dbReference type="EMBL" id="NYY91829.1"/>
    </source>
</evidence>
<gene>
    <name evidence="1" type="ORF">G6321_26615</name>
</gene>